<evidence type="ECO:0000313" key="1">
    <source>
        <dbReference type="EMBL" id="MCI49314.1"/>
    </source>
</evidence>
<feature type="non-terminal residue" evidence="1">
    <location>
        <position position="1"/>
    </location>
</feature>
<organism evidence="1 2">
    <name type="scientific">Trifolium medium</name>
    <dbReference type="NCBI Taxonomy" id="97028"/>
    <lineage>
        <taxon>Eukaryota</taxon>
        <taxon>Viridiplantae</taxon>
        <taxon>Streptophyta</taxon>
        <taxon>Embryophyta</taxon>
        <taxon>Tracheophyta</taxon>
        <taxon>Spermatophyta</taxon>
        <taxon>Magnoliopsida</taxon>
        <taxon>eudicotyledons</taxon>
        <taxon>Gunneridae</taxon>
        <taxon>Pentapetalae</taxon>
        <taxon>rosids</taxon>
        <taxon>fabids</taxon>
        <taxon>Fabales</taxon>
        <taxon>Fabaceae</taxon>
        <taxon>Papilionoideae</taxon>
        <taxon>50 kb inversion clade</taxon>
        <taxon>NPAAA clade</taxon>
        <taxon>Hologalegina</taxon>
        <taxon>IRL clade</taxon>
        <taxon>Trifolieae</taxon>
        <taxon>Trifolium</taxon>
    </lineage>
</organism>
<dbReference type="AlphaFoldDB" id="A0A392SM97"/>
<keyword evidence="2" id="KW-1185">Reference proteome</keyword>
<name>A0A392SM97_9FABA</name>
<proteinExistence type="predicted"/>
<dbReference type="EMBL" id="LXQA010399411">
    <property type="protein sequence ID" value="MCI49314.1"/>
    <property type="molecule type" value="Genomic_DNA"/>
</dbReference>
<accession>A0A392SM97</accession>
<dbReference type="Proteomes" id="UP000265520">
    <property type="component" value="Unassembled WGS sequence"/>
</dbReference>
<protein>
    <submittedName>
        <fullName evidence="1">Uncharacterized protein</fullName>
    </submittedName>
</protein>
<comment type="caution">
    <text evidence="1">The sequence shown here is derived from an EMBL/GenBank/DDBJ whole genome shotgun (WGS) entry which is preliminary data.</text>
</comment>
<evidence type="ECO:0000313" key="2">
    <source>
        <dbReference type="Proteomes" id="UP000265520"/>
    </source>
</evidence>
<sequence>PLLLLLKVIKLGIAHNLDVRVLSLPNVMKGRETKTSNRHQILYQTPTKTSSSTGISPAHIRHQRAKPHYQIQSLKLEFLNSTAMKTKLIPGHYPS</sequence>
<reference evidence="1 2" key="1">
    <citation type="journal article" date="2018" name="Front. Plant Sci.">
        <title>Red Clover (Trifolium pratense) and Zigzag Clover (T. medium) - A Picture of Genomic Similarities and Differences.</title>
        <authorList>
            <person name="Dluhosova J."/>
            <person name="Istvanek J."/>
            <person name="Nedelnik J."/>
            <person name="Repkova J."/>
        </authorList>
    </citation>
    <scope>NUCLEOTIDE SEQUENCE [LARGE SCALE GENOMIC DNA]</scope>
    <source>
        <strain evidence="2">cv. 10/8</strain>
        <tissue evidence="1">Leaf</tissue>
    </source>
</reference>